<comment type="caution">
    <text evidence="3">The sequence shown here is derived from an EMBL/GenBank/DDBJ whole genome shotgun (WGS) entry which is preliminary data.</text>
</comment>
<dbReference type="EMBL" id="VCHE01000141">
    <property type="protein sequence ID" value="KAB2570326.1"/>
    <property type="molecule type" value="Genomic_DNA"/>
</dbReference>
<evidence type="ECO:0000313" key="3">
    <source>
        <dbReference type="EMBL" id="KAB2570326.1"/>
    </source>
</evidence>
<keyword evidence="2" id="KW-0732">Signal</keyword>
<dbReference type="AlphaFoldDB" id="A0A5N5CYD8"/>
<keyword evidence="4" id="KW-1185">Reference proteome</keyword>
<proteinExistence type="predicted"/>
<feature type="compositionally biased region" description="Low complexity" evidence="1">
    <location>
        <begin position="61"/>
        <end position="72"/>
    </location>
</feature>
<organism evidence="3 4">
    <name type="scientific">Lasiodiplodia theobromae</name>
    <dbReference type="NCBI Taxonomy" id="45133"/>
    <lineage>
        <taxon>Eukaryota</taxon>
        <taxon>Fungi</taxon>
        <taxon>Dikarya</taxon>
        <taxon>Ascomycota</taxon>
        <taxon>Pezizomycotina</taxon>
        <taxon>Dothideomycetes</taxon>
        <taxon>Dothideomycetes incertae sedis</taxon>
        <taxon>Botryosphaeriales</taxon>
        <taxon>Botryosphaeriaceae</taxon>
        <taxon>Lasiodiplodia</taxon>
    </lineage>
</organism>
<evidence type="ECO:0000313" key="4">
    <source>
        <dbReference type="Proteomes" id="UP000325902"/>
    </source>
</evidence>
<gene>
    <name evidence="3" type="ORF">DBV05_g11001</name>
</gene>
<dbReference type="Proteomes" id="UP000325902">
    <property type="component" value="Unassembled WGS sequence"/>
</dbReference>
<name>A0A5N5CYD8_9PEZI</name>
<evidence type="ECO:0000256" key="1">
    <source>
        <dbReference type="SAM" id="MobiDB-lite"/>
    </source>
</evidence>
<accession>A0A5N5CYD8</accession>
<feature type="signal peptide" evidence="2">
    <location>
        <begin position="1"/>
        <end position="20"/>
    </location>
</feature>
<feature type="region of interest" description="Disordered" evidence="1">
    <location>
        <begin position="28"/>
        <end position="72"/>
    </location>
</feature>
<evidence type="ECO:0000256" key="2">
    <source>
        <dbReference type="SAM" id="SignalP"/>
    </source>
</evidence>
<protein>
    <submittedName>
        <fullName evidence="3">Uncharacterized protein</fullName>
    </submittedName>
</protein>
<reference evidence="3 4" key="1">
    <citation type="journal article" date="2019" name="Sci. Rep.">
        <title>A multi-omics analysis of the grapevine pathogen Lasiodiplodia theobromae reveals that temperature affects the expression of virulence- and pathogenicity-related genes.</title>
        <authorList>
            <person name="Felix C."/>
            <person name="Meneses R."/>
            <person name="Goncalves M.F.M."/>
            <person name="Tilleman L."/>
            <person name="Duarte A.S."/>
            <person name="Jorrin-Novo J.V."/>
            <person name="Van de Peer Y."/>
            <person name="Deforce D."/>
            <person name="Van Nieuwerburgh F."/>
            <person name="Esteves A.C."/>
            <person name="Alves A."/>
        </authorList>
    </citation>
    <scope>NUCLEOTIDE SEQUENCE [LARGE SCALE GENOMIC DNA]</scope>
    <source>
        <strain evidence="3 4">LA-SOL3</strain>
    </source>
</reference>
<feature type="compositionally biased region" description="Low complexity" evidence="1">
    <location>
        <begin position="29"/>
        <end position="54"/>
    </location>
</feature>
<feature type="chain" id="PRO_5024836784" evidence="2">
    <location>
        <begin position="21"/>
        <end position="238"/>
    </location>
</feature>
<sequence>MKVSVNVILAASAVFMGALAAPTGAQAGQTSNQVGQTSSNQVSSNQASSNQAGQTTSNKVATSSTQSTSSTSASDVLSSCASQIKVYTANINSTCSALPDSPSSTEKTAAIAAIKTELNDIVDIITSTTTKVGKCSKTNVQKQPLINHSEEILFEVFGTLQGAVNKIGSNTLKSLGNAVTSVDNGLSSLLVNVEEVHSGVVKAAWGACNNIISTHFSAVAQPILAVGTTLSSECSCTH</sequence>